<accession>A0ACC1Y5P3</accession>
<comment type="caution">
    <text evidence="1">The sequence shown here is derived from an EMBL/GenBank/DDBJ whole genome shotgun (WGS) entry which is preliminary data.</text>
</comment>
<sequence length="248" mass="29253">MGLWVSLKKLRFSEPSIAEIQDLFYIQPISKNVGWYFLSSIRGKAFFRGQKKTNHAWKKLFFLLDGKWEFEDYDLEPDVRVPRNYCLARSLKLEASLILKYLSSLSEIEQRLQEAKSIIYRLQNEHYNANYKVADHHYNLVVTSDKLKVAQQDKDKALKKAKEAVDKEKKESTRANALAQEVENLKERVTTLEEETKEMKSLRERVKSLENEKENVLDKNYEEYKIGVNQCKEVILKQHLQIDLSFID</sequence>
<evidence type="ECO:0000313" key="2">
    <source>
        <dbReference type="Proteomes" id="UP001164539"/>
    </source>
</evidence>
<protein>
    <submittedName>
        <fullName evidence="1">Uncharacterized protein</fullName>
    </submittedName>
</protein>
<dbReference type="EMBL" id="CM051398">
    <property type="protein sequence ID" value="KAJ4719021.1"/>
    <property type="molecule type" value="Genomic_DNA"/>
</dbReference>
<evidence type="ECO:0000313" key="1">
    <source>
        <dbReference type="EMBL" id="KAJ4719021.1"/>
    </source>
</evidence>
<keyword evidence="2" id="KW-1185">Reference proteome</keyword>
<proteinExistence type="predicted"/>
<reference evidence="1 2" key="1">
    <citation type="journal article" date="2023" name="Science">
        <title>Complex scaffold remodeling in plant triterpene biosynthesis.</title>
        <authorList>
            <person name="De La Pena R."/>
            <person name="Hodgson H."/>
            <person name="Liu J.C."/>
            <person name="Stephenson M.J."/>
            <person name="Martin A.C."/>
            <person name="Owen C."/>
            <person name="Harkess A."/>
            <person name="Leebens-Mack J."/>
            <person name="Jimenez L.E."/>
            <person name="Osbourn A."/>
            <person name="Sattely E.S."/>
        </authorList>
    </citation>
    <scope>NUCLEOTIDE SEQUENCE [LARGE SCALE GENOMIC DNA]</scope>
    <source>
        <strain evidence="2">cv. JPN11</strain>
        <tissue evidence="1">Leaf</tissue>
    </source>
</reference>
<organism evidence="1 2">
    <name type="scientific">Melia azedarach</name>
    <name type="common">Chinaberry tree</name>
    <dbReference type="NCBI Taxonomy" id="155640"/>
    <lineage>
        <taxon>Eukaryota</taxon>
        <taxon>Viridiplantae</taxon>
        <taxon>Streptophyta</taxon>
        <taxon>Embryophyta</taxon>
        <taxon>Tracheophyta</taxon>
        <taxon>Spermatophyta</taxon>
        <taxon>Magnoliopsida</taxon>
        <taxon>eudicotyledons</taxon>
        <taxon>Gunneridae</taxon>
        <taxon>Pentapetalae</taxon>
        <taxon>rosids</taxon>
        <taxon>malvids</taxon>
        <taxon>Sapindales</taxon>
        <taxon>Meliaceae</taxon>
        <taxon>Melia</taxon>
    </lineage>
</organism>
<name>A0ACC1Y5P3_MELAZ</name>
<dbReference type="Proteomes" id="UP001164539">
    <property type="component" value="Chromosome 5"/>
</dbReference>
<gene>
    <name evidence="1" type="ORF">OWV82_010642</name>
</gene>